<dbReference type="InterPro" id="IPR039859">
    <property type="entry name" value="PFA4/ZDH16/20/ERF2-like"/>
</dbReference>
<feature type="transmembrane region" description="Helical" evidence="10">
    <location>
        <begin position="139"/>
        <end position="159"/>
    </location>
</feature>
<feature type="transmembrane region" description="Helical" evidence="10">
    <location>
        <begin position="15"/>
        <end position="37"/>
    </location>
</feature>
<keyword evidence="5 10" id="KW-0472">Membrane</keyword>
<evidence type="ECO:0000256" key="3">
    <source>
        <dbReference type="ARBA" id="ARBA00022692"/>
    </source>
</evidence>
<comment type="similarity">
    <text evidence="10">Belongs to the DHHC palmitoyltransferase family.</text>
</comment>
<dbReference type="Proteomes" id="UP000245383">
    <property type="component" value="Unassembled WGS sequence"/>
</dbReference>
<comment type="subcellular location">
    <subcellularLocation>
        <location evidence="1">Membrane</location>
        <topology evidence="1">Multi-pass membrane protein</topology>
    </subcellularLocation>
</comment>
<dbReference type="InterPro" id="IPR036514">
    <property type="entry name" value="SGNH_hydro_sf"/>
</dbReference>
<feature type="transmembrane region" description="Helical" evidence="10">
    <location>
        <begin position="49"/>
        <end position="68"/>
    </location>
</feature>
<sequence>MSRDSNSAPDLSGVIYVFGVTSLILFISFSSQYFVFYNLLSPFGAIRSNFFAIFNLLTAYILYMYYLACTTEPGTIPKLWHKDSQYKIKPRFCTSCQEYKPPRSHHCSECRRCVLKMDHHCPWTNNCVGFYNQGHFLRFLVSVVVTCSIAMCLHSYKIYQFGYNIYYQTFKYPPASFKTMFFVSVNLFLLFFVILFVGIMAIQHFFQLKNNTTTIEKSEINRVEKLISDGKISQIKYPYNLGDNLNFQQVFGDNLYFFWLPSKMQGDGINYLTCYQKQEDLPLWPPLEYYKAYPRSVTAKNKGRTSIQRILYSNQDSVTISMFDEDGENVIRTFSNSEYKNLMAMMNNGQIDAQLAHHYTRRADVLNRGIAGYNSRWAKAIFHKLFPKTTHQQTPKNTNDILATNPSKASSVTKLVEQRMLPTRPAQVKLVIIFLGVNDAVLESASGTFGSFVPVAEFQNNLSEMIELLRSPNSEFYSPETEILLITPPPVYEPKRFQELLQSKPPPFVVPELDRREDNTRLYTEAVIAVGRANHVPVVNIFSAIKEQISTLQLQNATMGGTSNNNTEHVDRWYGYGKFFADGLHLNSKGNRLLSKLVLDAISHHFPKISHKSKSMQTFIPSIRTIAAAANLDKNLFSIKSNL</sequence>
<evidence type="ECO:0000259" key="11">
    <source>
        <dbReference type="Pfam" id="PF01529"/>
    </source>
</evidence>
<keyword evidence="2 10" id="KW-0808">Transferase</keyword>
<proteinExistence type="inferred from homology"/>
<dbReference type="GO" id="GO:0016020">
    <property type="term" value="C:membrane"/>
    <property type="evidence" value="ECO:0007669"/>
    <property type="project" value="UniProtKB-SubCell"/>
</dbReference>
<name>A0A2T9YND6_9FUNG</name>
<dbReference type="Pfam" id="PF01529">
    <property type="entry name" value="DHHC"/>
    <property type="match status" value="1"/>
</dbReference>
<dbReference type="EC" id="2.3.1.225" evidence="10"/>
<evidence type="ECO:0000256" key="2">
    <source>
        <dbReference type="ARBA" id="ARBA00022679"/>
    </source>
</evidence>
<comment type="catalytic activity">
    <reaction evidence="9 10">
        <text>L-cysteinyl-[protein] + hexadecanoyl-CoA = S-hexadecanoyl-L-cysteinyl-[protein] + CoA</text>
        <dbReference type="Rhea" id="RHEA:36683"/>
        <dbReference type="Rhea" id="RHEA-COMP:10131"/>
        <dbReference type="Rhea" id="RHEA-COMP:11032"/>
        <dbReference type="ChEBI" id="CHEBI:29950"/>
        <dbReference type="ChEBI" id="CHEBI:57287"/>
        <dbReference type="ChEBI" id="CHEBI:57379"/>
        <dbReference type="ChEBI" id="CHEBI:74151"/>
        <dbReference type="EC" id="2.3.1.225"/>
    </reaction>
</comment>
<dbReference type="GO" id="GO:0019706">
    <property type="term" value="F:protein-cysteine S-palmitoyltransferase activity"/>
    <property type="evidence" value="ECO:0007669"/>
    <property type="project" value="UniProtKB-EC"/>
</dbReference>
<evidence type="ECO:0000256" key="5">
    <source>
        <dbReference type="ARBA" id="ARBA00023136"/>
    </source>
</evidence>
<evidence type="ECO:0000313" key="13">
    <source>
        <dbReference type="EMBL" id="PVU93842.1"/>
    </source>
</evidence>
<organism evidence="13 14">
    <name type="scientific">Smittium simulii</name>
    <dbReference type="NCBI Taxonomy" id="133385"/>
    <lineage>
        <taxon>Eukaryota</taxon>
        <taxon>Fungi</taxon>
        <taxon>Fungi incertae sedis</taxon>
        <taxon>Zoopagomycota</taxon>
        <taxon>Kickxellomycotina</taxon>
        <taxon>Harpellomycetes</taxon>
        <taxon>Harpellales</taxon>
        <taxon>Legeriomycetaceae</taxon>
        <taxon>Smittium</taxon>
    </lineage>
</organism>
<protein>
    <recommendedName>
        <fullName evidence="10">Palmitoyltransferase</fullName>
        <ecNumber evidence="10">2.3.1.225</ecNumber>
    </recommendedName>
</protein>
<dbReference type="PROSITE" id="PS50216">
    <property type="entry name" value="DHHC"/>
    <property type="match status" value="1"/>
</dbReference>
<reference evidence="13 14" key="1">
    <citation type="journal article" date="2018" name="MBio">
        <title>Comparative Genomics Reveals the Core Gene Toolbox for the Fungus-Insect Symbiosis.</title>
        <authorList>
            <person name="Wang Y."/>
            <person name="Stata M."/>
            <person name="Wang W."/>
            <person name="Stajich J.E."/>
            <person name="White M.M."/>
            <person name="Moncalvo J.M."/>
        </authorList>
    </citation>
    <scope>NUCLEOTIDE SEQUENCE [LARGE SCALE GENOMIC DNA]</scope>
    <source>
        <strain evidence="13 14">SWE-8-4</strain>
    </source>
</reference>
<dbReference type="SUPFAM" id="SSF52266">
    <property type="entry name" value="SGNH hydrolase"/>
    <property type="match status" value="1"/>
</dbReference>
<dbReference type="PANTHER" id="PTHR12246">
    <property type="entry name" value="PALMITOYLTRANSFERASE ZDHHC16"/>
    <property type="match status" value="1"/>
</dbReference>
<evidence type="ECO:0000256" key="6">
    <source>
        <dbReference type="ARBA" id="ARBA00023139"/>
    </source>
</evidence>
<dbReference type="Gene3D" id="3.40.50.1110">
    <property type="entry name" value="SGNH hydrolase"/>
    <property type="match status" value="1"/>
</dbReference>
<evidence type="ECO:0000256" key="9">
    <source>
        <dbReference type="ARBA" id="ARBA00048048"/>
    </source>
</evidence>
<evidence type="ECO:0000256" key="4">
    <source>
        <dbReference type="ARBA" id="ARBA00022989"/>
    </source>
</evidence>
<evidence type="ECO:0000256" key="10">
    <source>
        <dbReference type="RuleBase" id="RU079119"/>
    </source>
</evidence>
<feature type="domain" description="Palmitoyltransferase DHHC" evidence="11">
    <location>
        <begin position="89"/>
        <end position="218"/>
    </location>
</feature>
<comment type="caution">
    <text evidence="13">The sequence shown here is derived from an EMBL/GenBank/DDBJ whole genome shotgun (WGS) entry which is preliminary data.</text>
</comment>
<dbReference type="Pfam" id="PF13472">
    <property type="entry name" value="Lipase_GDSL_2"/>
    <property type="match status" value="1"/>
</dbReference>
<evidence type="ECO:0000256" key="8">
    <source>
        <dbReference type="ARBA" id="ARBA00023315"/>
    </source>
</evidence>
<keyword evidence="4 10" id="KW-1133">Transmembrane helix</keyword>
<dbReference type="InterPro" id="IPR013830">
    <property type="entry name" value="SGNH_hydro"/>
</dbReference>
<accession>A0A2T9YND6</accession>
<keyword evidence="6" id="KW-0564">Palmitate</keyword>
<evidence type="ECO:0000256" key="7">
    <source>
        <dbReference type="ARBA" id="ARBA00023288"/>
    </source>
</evidence>
<keyword evidence="8 10" id="KW-0012">Acyltransferase</keyword>
<dbReference type="OrthoDB" id="331948at2759"/>
<gene>
    <name evidence="13" type="ORF">BB561_002999</name>
</gene>
<evidence type="ECO:0000313" key="14">
    <source>
        <dbReference type="Proteomes" id="UP000245383"/>
    </source>
</evidence>
<dbReference type="InterPro" id="IPR001594">
    <property type="entry name" value="Palmitoyltrfase_DHHC"/>
</dbReference>
<evidence type="ECO:0000259" key="12">
    <source>
        <dbReference type="Pfam" id="PF13472"/>
    </source>
</evidence>
<dbReference type="EMBL" id="MBFR01000112">
    <property type="protein sequence ID" value="PVU93842.1"/>
    <property type="molecule type" value="Genomic_DNA"/>
</dbReference>
<comment type="domain">
    <text evidence="10">The DHHC domain is required for palmitoyltransferase activity.</text>
</comment>
<dbReference type="AlphaFoldDB" id="A0A2T9YND6"/>
<feature type="domain" description="SGNH hydrolase-type esterase" evidence="12">
    <location>
        <begin position="349"/>
        <end position="593"/>
    </location>
</feature>
<evidence type="ECO:0000256" key="1">
    <source>
        <dbReference type="ARBA" id="ARBA00004141"/>
    </source>
</evidence>
<keyword evidence="3 10" id="KW-0812">Transmembrane</keyword>
<feature type="transmembrane region" description="Helical" evidence="10">
    <location>
        <begin position="180"/>
        <end position="202"/>
    </location>
</feature>
<keyword evidence="14" id="KW-1185">Reference proteome</keyword>
<keyword evidence="7" id="KW-0449">Lipoprotein</keyword>